<evidence type="ECO:0000313" key="3">
    <source>
        <dbReference type="Proteomes" id="UP001054902"/>
    </source>
</evidence>
<organism evidence="2 3">
    <name type="scientific">Chaetoceros tenuissimus</name>
    <dbReference type="NCBI Taxonomy" id="426638"/>
    <lineage>
        <taxon>Eukaryota</taxon>
        <taxon>Sar</taxon>
        <taxon>Stramenopiles</taxon>
        <taxon>Ochrophyta</taxon>
        <taxon>Bacillariophyta</taxon>
        <taxon>Coscinodiscophyceae</taxon>
        <taxon>Chaetocerotophycidae</taxon>
        <taxon>Chaetocerotales</taxon>
        <taxon>Chaetocerotaceae</taxon>
        <taxon>Chaetoceros</taxon>
    </lineage>
</organism>
<dbReference type="EMBL" id="BLLK01000022">
    <property type="protein sequence ID" value="GFH47238.1"/>
    <property type="molecule type" value="Genomic_DNA"/>
</dbReference>
<evidence type="ECO:0000256" key="1">
    <source>
        <dbReference type="SAM" id="Phobius"/>
    </source>
</evidence>
<accession>A0AAD3H227</accession>
<protein>
    <recommendedName>
        <fullName evidence="4">N-acetyltransferase domain-containing protein</fullName>
    </recommendedName>
</protein>
<dbReference type="AlphaFoldDB" id="A0AAD3H227"/>
<evidence type="ECO:0000313" key="2">
    <source>
        <dbReference type="EMBL" id="GFH47238.1"/>
    </source>
</evidence>
<dbReference type="PANTHER" id="PTHR42791:SF1">
    <property type="entry name" value="N-ACETYLTRANSFERASE DOMAIN-CONTAINING PROTEIN"/>
    <property type="match status" value="1"/>
</dbReference>
<keyword evidence="1" id="KW-0812">Transmembrane</keyword>
<dbReference type="Gene3D" id="3.40.630.30">
    <property type="match status" value="1"/>
</dbReference>
<dbReference type="InterPro" id="IPR052523">
    <property type="entry name" value="Trichothecene_AcTrans"/>
</dbReference>
<evidence type="ECO:0008006" key="4">
    <source>
        <dbReference type="Google" id="ProtNLM"/>
    </source>
</evidence>
<keyword evidence="1" id="KW-0472">Membrane</keyword>
<proteinExistence type="predicted"/>
<dbReference type="PANTHER" id="PTHR42791">
    <property type="entry name" value="GNAT FAMILY ACETYLTRANSFERASE"/>
    <property type="match status" value="1"/>
</dbReference>
<feature type="transmembrane region" description="Helical" evidence="1">
    <location>
        <begin position="31"/>
        <end position="57"/>
    </location>
</feature>
<dbReference type="InterPro" id="IPR016181">
    <property type="entry name" value="Acyl_CoA_acyltransferase"/>
</dbReference>
<keyword evidence="1" id="KW-1133">Transmembrane helix</keyword>
<dbReference type="Proteomes" id="UP001054902">
    <property type="component" value="Unassembled WGS sequence"/>
</dbReference>
<feature type="transmembrane region" description="Helical" evidence="1">
    <location>
        <begin position="69"/>
        <end position="88"/>
    </location>
</feature>
<comment type="caution">
    <text evidence="2">The sequence shown here is derived from an EMBL/GenBank/DDBJ whole genome shotgun (WGS) entry which is preliminary data.</text>
</comment>
<dbReference type="SUPFAM" id="SSF55729">
    <property type="entry name" value="Acyl-CoA N-acyltransferases (Nat)"/>
    <property type="match status" value="1"/>
</dbReference>
<gene>
    <name evidence="2" type="ORF">CTEN210_03713</name>
</gene>
<keyword evidence="3" id="KW-1185">Reference proteome</keyword>
<reference evidence="2 3" key="1">
    <citation type="journal article" date="2021" name="Sci. Rep.">
        <title>The genome of the diatom Chaetoceros tenuissimus carries an ancient integrated fragment of an extant virus.</title>
        <authorList>
            <person name="Hongo Y."/>
            <person name="Kimura K."/>
            <person name="Takaki Y."/>
            <person name="Yoshida Y."/>
            <person name="Baba S."/>
            <person name="Kobayashi G."/>
            <person name="Nagasaki K."/>
            <person name="Hano T."/>
            <person name="Tomaru Y."/>
        </authorList>
    </citation>
    <scope>NUCLEOTIDE SEQUENCE [LARGE SCALE GENOMIC DNA]</scope>
    <source>
        <strain evidence="2 3">NIES-3715</strain>
    </source>
</reference>
<name>A0AAD3H227_9STRA</name>
<sequence>MHDYAQESMPEAIWSRLSSKKWFLNILNDVAMLWCKAISVMTLIVTIVPVLVTCFYGGNINNDPSGNMLLWNNIFSFCQLPIFVYTMYVTNSSQGKEANAKKGSQHVRLYGLTKEEEDLYSSILMVDKPLGTYQSLGQTKNLRIESITTEEKLERAGFVLAKAFEKDETMKSFMDSFEGKISFYKASMKSLAYFKHVLAVYDHDQLASSDDPRCVMAIIPVLSKNQEEINVFNSFQTWEDHGFVIPGATPENFPLPSDELMELGQMKFRQKHGLMKRKYILIAHFGADPDQKGKGFGRVLMNYIAYVSQYHQLSLVLEATTAYNISQYQKYGFKIIDKVEGKSDWVLMMREWYL</sequence>